<keyword evidence="3" id="KW-1185">Reference proteome</keyword>
<dbReference type="EMBL" id="SNXZ01000001">
    <property type="protein sequence ID" value="TDQ04228.1"/>
    <property type="molecule type" value="Genomic_DNA"/>
</dbReference>
<protein>
    <submittedName>
        <fullName evidence="2">Glyoxalase/bleomycin resistance protein/dioxygenase superfamily protein</fullName>
    </submittedName>
</protein>
<evidence type="ECO:0000313" key="3">
    <source>
        <dbReference type="Proteomes" id="UP000295444"/>
    </source>
</evidence>
<dbReference type="GO" id="GO:0051213">
    <property type="term" value="F:dioxygenase activity"/>
    <property type="evidence" value="ECO:0007669"/>
    <property type="project" value="UniProtKB-KW"/>
</dbReference>
<comment type="caution">
    <text evidence="2">The sequence shown here is derived from an EMBL/GenBank/DDBJ whole genome shotgun (WGS) entry which is preliminary data.</text>
</comment>
<feature type="domain" description="VOC" evidence="1">
    <location>
        <begin position="3"/>
        <end position="110"/>
    </location>
</feature>
<proteinExistence type="predicted"/>
<dbReference type="InterPro" id="IPR029068">
    <property type="entry name" value="Glyas_Bleomycin-R_OHBP_Dase"/>
</dbReference>
<gene>
    <name evidence="2" type="ORF">EV186_101170</name>
</gene>
<accession>A0A4R6SJI5</accession>
<evidence type="ECO:0000313" key="2">
    <source>
        <dbReference type="EMBL" id="TDQ04228.1"/>
    </source>
</evidence>
<dbReference type="InterPro" id="IPR037523">
    <property type="entry name" value="VOC_core"/>
</dbReference>
<dbReference type="RefSeq" id="WP_133847169.1">
    <property type="nucleotide sequence ID" value="NZ_SNXZ01000001.1"/>
</dbReference>
<reference evidence="2 3" key="1">
    <citation type="submission" date="2019-03" db="EMBL/GenBank/DDBJ databases">
        <title>Genomic Encyclopedia of Type Strains, Phase IV (KMG-IV): sequencing the most valuable type-strain genomes for metagenomic binning, comparative biology and taxonomic classification.</title>
        <authorList>
            <person name="Goeker M."/>
        </authorList>
    </citation>
    <scope>NUCLEOTIDE SEQUENCE [LARGE SCALE GENOMIC DNA]</scope>
    <source>
        <strain evidence="2 3">DSM 45361</strain>
    </source>
</reference>
<dbReference type="Gene3D" id="3.10.180.10">
    <property type="entry name" value="2,3-Dihydroxybiphenyl 1,2-Dioxygenase, domain 1"/>
    <property type="match status" value="1"/>
</dbReference>
<dbReference type="SUPFAM" id="SSF54593">
    <property type="entry name" value="Glyoxalase/Bleomycin resistance protein/Dihydroxybiphenyl dioxygenase"/>
    <property type="match status" value="1"/>
</dbReference>
<dbReference type="Pfam" id="PF00903">
    <property type="entry name" value="Glyoxalase"/>
    <property type="match status" value="1"/>
</dbReference>
<name>A0A4R6SJI5_LABRH</name>
<keyword evidence="2" id="KW-0223">Dioxygenase</keyword>
<dbReference type="AlphaFoldDB" id="A0A4R6SJI5"/>
<evidence type="ECO:0000259" key="1">
    <source>
        <dbReference type="PROSITE" id="PS51819"/>
    </source>
</evidence>
<dbReference type="Proteomes" id="UP000295444">
    <property type="component" value="Unassembled WGS sequence"/>
</dbReference>
<dbReference type="OrthoDB" id="2611891at2"/>
<dbReference type="PROSITE" id="PS51819">
    <property type="entry name" value="VOC"/>
    <property type="match status" value="1"/>
</dbReference>
<organism evidence="2 3">
    <name type="scientific">Labedaea rhizosphaerae</name>
    <dbReference type="NCBI Taxonomy" id="598644"/>
    <lineage>
        <taxon>Bacteria</taxon>
        <taxon>Bacillati</taxon>
        <taxon>Actinomycetota</taxon>
        <taxon>Actinomycetes</taxon>
        <taxon>Pseudonocardiales</taxon>
        <taxon>Pseudonocardiaceae</taxon>
        <taxon>Labedaea</taxon>
    </lineage>
</organism>
<dbReference type="InterPro" id="IPR004360">
    <property type="entry name" value="Glyas_Fos-R_dOase_dom"/>
</dbReference>
<sequence length="119" mass="12786">MIIGSHTVLYASDPGAARAFLRDVIGLANVDAGDGWLIFKLPPHELGVHPTGPDGGGTHELFLLCDDITATVAELREKGVEFTSEVTDRRFGLMVTFKVPGAGEMGLYEPHHPTAYDLP</sequence>
<keyword evidence="2" id="KW-0560">Oxidoreductase</keyword>